<dbReference type="Pfam" id="PF22685">
    <property type="entry name" value="Gal80p_C-like"/>
    <property type="match status" value="1"/>
</dbReference>
<dbReference type="SUPFAM" id="SSF51735">
    <property type="entry name" value="NAD(P)-binding Rossmann-fold domains"/>
    <property type="match status" value="1"/>
</dbReference>
<dbReference type="AlphaFoldDB" id="A0A5C3KN51"/>
<protein>
    <submittedName>
        <fullName evidence="4">NAD-binding Rossmann fold oxidoreductase</fullName>
    </submittedName>
</protein>
<dbReference type="InterPro" id="IPR036291">
    <property type="entry name" value="NAD(P)-bd_dom_sf"/>
</dbReference>
<dbReference type="OrthoDB" id="64915at2759"/>
<evidence type="ECO:0000259" key="3">
    <source>
        <dbReference type="Pfam" id="PF22685"/>
    </source>
</evidence>
<dbReference type="Gene3D" id="3.40.50.720">
    <property type="entry name" value="NAD(P)-binding Rossmann-like Domain"/>
    <property type="match status" value="1"/>
</dbReference>
<accession>A0A5C3KN51</accession>
<dbReference type="PANTHER" id="PTHR43818:SF11">
    <property type="entry name" value="BCDNA.GH03377"/>
    <property type="match status" value="1"/>
</dbReference>
<proteinExistence type="predicted"/>
<dbReference type="EMBL" id="ML210271">
    <property type="protein sequence ID" value="TFK21333.1"/>
    <property type="molecule type" value="Genomic_DNA"/>
</dbReference>
<dbReference type="GO" id="GO:0000166">
    <property type="term" value="F:nucleotide binding"/>
    <property type="evidence" value="ECO:0007669"/>
    <property type="project" value="InterPro"/>
</dbReference>
<dbReference type="GO" id="GO:0016491">
    <property type="term" value="F:oxidoreductase activity"/>
    <property type="evidence" value="ECO:0007669"/>
    <property type="project" value="UniProtKB-KW"/>
</dbReference>
<dbReference type="Pfam" id="PF01408">
    <property type="entry name" value="GFO_IDH_MocA"/>
    <property type="match status" value="1"/>
</dbReference>
<gene>
    <name evidence="4" type="ORF">FA15DRAFT_645740</name>
</gene>
<dbReference type="InterPro" id="IPR055080">
    <property type="entry name" value="Gal80p-like_C"/>
</dbReference>
<name>A0A5C3KN51_COPMA</name>
<reference evidence="4 5" key="1">
    <citation type="journal article" date="2019" name="Nat. Ecol. Evol.">
        <title>Megaphylogeny resolves global patterns of mushroom evolution.</title>
        <authorList>
            <person name="Varga T."/>
            <person name="Krizsan K."/>
            <person name="Foldi C."/>
            <person name="Dima B."/>
            <person name="Sanchez-Garcia M."/>
            <person name="Sanchez-Ramirez S."/>
            <person name="Szollosi G.J."/>
            <person name="Szarkandi J.G."/>
            <person name="Papp V."/>
            <person name="Albert L."/>
            <person name="Andreopoulos W."/>
            <person name="Angelini C."/>
            <person name="Antonin V."/>
            <person name="Barry K.W."/>
            <person name="Bougher N.L."/>
            <person name="Buchanan P."/>
            <person name="Buyck B."/>
            <person name="Bense V."/>
            <person name="Catcheside P."/>
            <person name="Chovatia M."/>
            <person name="Cooper J."/>
            <person name="Damon W."/>
            <person name="Desjardin D."/>
            <person name="Finy P."/>
            <person name="Geml J."/>
            <person name="Haridas S."/>
            <person name="Hughes K."/>
            <person name="Justo A."/>
            <person name="Karasinski D."/>
            <person name="Kautmanova I."/>
            <person name="Kiss B."/>
            <person name="Kocsube S."/>
            <person name="Kotiranta H."/>
            <person name="LaButti K.M."/>
            <person name="Lechner B.E."/>
            <person name="Liimatainen K."/>
            <person name="Lipzen A."/>
            <person name="Lukacs Z."/>
            <person name="Mihaltcheva S."/>
            <person name="Morgado L.N."/>
            <person name="Niskanen T."/>
            <person name="Noordeloos M.E."/>
            <person name="Ohm R.A."/>
            <person name="Ortiz-Santana B."/>
            <person name="Ovrebo C."/>
            <person name="Racz N."/>
            <person name="Riley R."/>
            <person name="Savchenko A."/>
            <person name="Shiryaev A."/>
            <person name="Soop K."/>
            <person name="Spirin V."/>
            <person name="Szebenyi C."/>
            <person name="Tomsovsky M."/>
            <person name="Tulloss R.E."/>
            <person name="Uehling J."/>
            <person name="Grigoriev I.V."/>
            <person name="Vagvolgyi C."/>
            <person name="Papp T."/>
            <person name="Martin F.M."/>
            <person name="Miettinen O."/>
            <person name="Hibbett D.S."/>
            <person name="Nagy L.G."/>
        </authorList>
    </citation>
    <scope>NUCLEOTIDE SEQUENCE [LARGE SCALE GENOMIC DNA]</scope>
    <source>
        <strain evidence="4 5">CBS 121175</strain>
    </source>
</reference>
<evidence type="ECO:0000313" key="5">
    <source>
        <dbReference type="Proteomes" id="UP000307440"/>
    </source>
</evidence>
<dbReference type="InterPro" id="IPR000683">
    <property type="entry name" value="Gfo/Idh/MocA-like_OxRdtase_N"/>
</dbReference>
<evidence type="ECO:0000256" key="1">
    <source>
        <dbReference type="ARBA" id="ARBA00023002"/>
    </source>
</evidence>
<keyword evidence="5" id="KW-1185">Reference proteome</keyword>
<dbReference type="InterPro" id="IPR050463">
    <property type="entry name" value="Gfo/Idh/MocA_oxidrdct_glycsds"/>
</dbReference>
<evidence type="ECO:0000259" key="2">
    <source>
        <dbReference type="Pfam" id="PF01408"/>
    </source>
</evidence>
<dbReference type="Gene3D" id="3.30.360.10">
    <property type="entry name" value="Dihydrodipicolinate Reductase, domain 2"/>
    <property type="match status" value="1"/>
</dbReference>
<sequence length="378" mass="40516">MSSPSSGSPLRLGYVGLSSKGGWASMTQAYTLLDPEVQNHFKLVAVGTTNPTSASASAEAYTTQFGREIKGYAGDASQIAESDDVDVVAISVKSTHHFEIAKKVIEAGKPFFLEWPAGRNVQETEELAKLAKEKGVRSLIGIQGRQSGVWRKLKSEIEAGKIGKVYTVAMDVFIPAEFQAWAPATKHSYSYIHDKANGVPSIVTGLGHIIDGLLLAVGPLSRLSARGTTLFPTISILAEDGNPTGKTVPSILHDHYTVVGTLKNGGGWVTITFRQGLSAATPGRRNFSVNIDGDQGTIKVEGGDLSADPKDVYVNGEQLKVSEAHESVIGFLKSAWLEFAKGKENGGQYPDIEDALEHRKFCDAIQTSLENDGVWVDI</sequence>
<dbReference type="SUPFAM" id="SSF55347">
    <property type="entry name" value="Glyceraldehyde-3-phosphate dehydrogenase-like, C-terminal domain"/>
    <property type="match status" value="1"/>
</dbReference>
<dbReference type="PANTHER" id="PTHR43818">
    <property type="entry name" value="BCDNA.GH03377"/>
    <property type="match status" value="1"/>
</dbReference>
<keyword evidence="1" id="KW-0560">Oxidoreductase</keyword>
<evidence type="ECO:0000313" key="4">
    <source>
        <dbReference type="EMBL" id="TFK21333.1"/>
    </source>
</evidence>
<feature type="domain" description="Gal80p-like C-terminal" evidence="3">
    <location>
        <begin position="152"/>
        <end position="302"/>
    </location>
</feature>
<dbReference type="Proteomes" id="UP000307440">
    <property type="component" value="Unassembled WGS sequence"/>
</dbReference>
<dbReference type="STRING" id="230819.A0A5C3KN51"/>
<feature type="domain" description="Gfo/Idh/MocA-like oxidoreductase N-terminal" evidence="2">
    <location>
        <begin position="38"/>
        <end position="138"/>
    </location>
</feature>
<organism evidence="4 5">
    <name type="scientific">Coprinopsis marcescibilis</name>
    <name type="common">Agaric fungus</name>
    <name type="synonym">Psathyrella marcescibilis</name>
    <dbReference type="NCBI Taxonomy" id="230819"/>
    <lineage>
        <taxon>Eukaryota</taxon>
        <taxon>Fungi</taxon>
        <taxon>Dikarya</taxon>
        <taxon>Basidiomycota</taxon>
        <taxon>Agaricomycotina</taxon>
        <taxon>Agaricomycetes</taxon>
        <taxon>Agaricomycetidae</taxon>
        <taxon>Agaricales</taxon>
        <taxon>Agaricineae</taxon>
        <taxon>Psathyrellaceae</taxon>
        <taxon>Coprinopsis</taxon>
    </lineage>
</organism>